<evidence type="ECO:0000313" key="3">
    <source>
        <dbReference type="Proteomes" id="UP000002191"/>
    </source>
</evidence>
<dbReference type="Gene3D" id="1.10.3210.10">
    <property type="entry name" value="Hypothetical protein af1432"/>
    <property type="match status" value="1"/>
</dbReference>
<evidence type="ECO:0000313" key="2">
    <source>
        <dbReference type="EMBL" id="ADU62359.1"/>
    </source>
</evidence>
<dbReference type="SUPFAM" id="SSF109604">
    <property type="entry name" value="HD-domain/PDEase-like"/>
    <property type="match status" value="1"/>
</dbReference>
<organism evidence="2 3">
    <name type="scientific">Pseudodesulfovibrio aespoeensis (strain ATCC 700646 / DSM 10631 / Aspo-2)</name>
    <name type="common">Desulfovibrio aespoeensis</name>
    <dbReference type="NCBI Taxonomy" id="643562"/>
    <lineage>
        <taxon>Bacteria</taxon>
        <taxon>Pseudomonadati</taxon>
        <taxon>Thermodesulfobacteriota</taxon>
        <taxon>Desulfovibrionia</taxon>
        <taxon>Desulfovibrionales</taxon>
        <taxon>Desulfovibrionaceae</taxon>
    </lineage>
</organism>
<dbReference type="CDD" id="cd00077">
    <property type="entry name" value="HDc"/>
    <property type="match status" value="1"/>
</dbReference>
<protein>
    <submittedName>
        <fullName evidence="2">Metal-dependent phosphohydrolase HD sub domain protein</fullName>
    </submittedName>
</protein>
<dbReference type="KEGG" id="das:Daes_1345"/>
<dbReference type="STRING" id="643562.Daes_1345"/>
<proteinExistence type="predicted"/>
<keyword evidence="3" id="KW-1185">Reference proteome</keyword>
<dbReference type="InterPro" id="IPR006674">
    <property type="entry name" value="HD_domain"/>
</dbReference>
<dbReference type="AlphaFoldDB" id="E6VVB5"/>
<accession>E6VVB5</accession>
<dbReference type="RefSeq" id="WP_013514289.1">
    <property type="nucleotide sequence ID" value="NC_014844.1"/>
</dbReference>
<dbReference type="eggNOG" id="COG1418">
    <property type="taxonomic scope" value="Bacteria"/>
</dbReference>
<keyword evidence="2" id="KW-0378">Hydrolase</keyword>
<sequence length="255" mass="29042">MQLGPHIAVLTGFAQRHLSGDAEGDKLINLKLEHSIQVLDTARHIIAGETITGRTADICLLAALYHDTGRFPQFARYQTFNDRESVNHARLGVLTLRSMTLPDGLSGEEWRIVRFAVAQHNAKTVRPTLPARLLHPVMVVRDADKLDIFRVLLDHFGENKKNPLVAMGLEDTSVQYSDEVYQAVLQGRTGDYRHMRFANDFKLLLAGWLHELHYPTTLAMAVEQRFPDRIFAMLPDDEPLRRLKDSVMSSIRYKF</sequence>
<dbReference type="Proteomes" id="UP000002191">
    <property type="component" value="Chromosome"/>
</dbReference>
<reference evidence="2 3" key="2">
    <citation type="journal article" date="2014" name="Genome Announc.">
        <title>Complete Genome Sequence of the Subsurface, Mesophilic Sulfate-Reducing Bacterium Desulfovibrio aespoeensis Aspo-2.</title>
        <authorList>
            <person name="Pedersen K."/>
            <person name="Bengtsson A."/>
            <person name="Edlund J."/>
            <person name="Rabe L."/>
            <person name="Hazen T."/>
            <person name="Chakraborty R."/>
            <person name="Goodwin L."/>
            <person name="Shapiro N."/>
        </authorList>
    </citation>
    <scope>NUCLEOTIDE SEQUENCE [LARGE SCALE GENOMIC DNA]</scope>
    <source>
        <strain evidence="3">ATCC 700646 / DSM 10631 / Aspo-2</strain>
    </source>
</reference>
<feature type="domain" description="HD" evidence="1">
    <location>
        <begin position="31"/>
        <end position="149"/>
    </location>
</feature>
<dbReference type="HOGENOM" id="CLU_087303_0_0_7"/>
<evidence type="ECO:0000259" key="1">
    <source>
        <dbReference type="PROSITE" id="PS51831"/>
    </source>
</evidence>
<reference evidence="3" key="1">
    <citation type="submission" date="2010-12" db="EMBL/GenBank/DDBJ databases">
        <title>Complete sequence of Desulfovibrio aespoeensis Aspo-2.</title>
        <authorList>
            <consortium name="US DOE Joint Genome Institute"/>
            <person name="Lucas S."/>
            <person name="Copeland A."/>
            <person name="Lapidus A."/>
            <person name="Cheng J.-F."/>
            <person name="Goodwin L."/>
            <person name="Pitluck S."/>
            <person name="Chertkov O."/>
            <person name="Misra M."/>
            <person name="Detter J.C."/>
            <person name="Han C."/>
            <person name="Tapia R."/>
            <person name="Land M."/>
            <person name="Hauser L."/>
            <person name="Kyrpides N."/>
            <person name="Ivanova N."/>
            <person name="Ovchinnikova G."/>
            <person name="Pedersen K."/>
            <person name="Jagevall S."/>
            <person name="Hazen T."/>
            <person name="Woyke T."/>
        </authorList>
    </citation>
    <scope>NUCLEOTIDE SEQUENCE [LARGE SCALE GENOMIC DNA]</scope>
    <source>
        <strain evidence="3">ATCC 700646 / DSM 10631 / Aspo-2</strain>
    </source>
</reference>
<dbReference type="EMBL" id="CP002431">
    <property type="protein sequence ID" value="ADU62359.1"/>
    <property type="molecule type" value="Genomic_DNA"/>
</dbReference>
<dbReference type="GO" id="GO:0016787">
    <property type="term" value="F:hydrolase activity"/>
    <property type="evidence" value="ECO:0007669"/>
    <property type="project" value="UniProtKB-KW"/>
</dbReference>
<dbReference type="InterPro" id="IPR003607">
    <property type="entry name" value="HD/PDEase_dom"/>
</dbReference>
<dbReference type="Pfam" id="PF01966">
    <property type="entry name" value="HD"/>
    <property type="match status" value="1"/>
</dbReference>
<gene>
    <name evidence="2" type="ordered locus">Daes_1345</name>
</gene>
<dbReference type="PROSITE" id="PS51831">
    <property type="entry name" value="HD"/>
    <property type="match status" value="1"/>
</dbReference>
<name>E6VVB5_PSEA9</name>